<evidence type="ECO:0000313" key="3">
    <source>
        <dbReference type="EMBL" id="NEK19881.1"/>
    </source>
</evidence>
<dbReference type="EMBL" id="WUFV01000034">
    <property type="protein sequence ID" value="NEK19881.1"/>
    <property type="molecule type" value="Genomic_DNA"/>
</dbReference>
<proteinExistence type="predicted"/>
<feature type="region of interest" description="Disordered" evidence="1">
    <location>
        <begin position="93"/>
        <end position="131"/>
    </location>
</feature>
<feature type="signal peptide" evidence="2">
    <location>
        <begin position="1"/>
        <end position="22"/>
    </location>
</feature>
<organism evidence="3 4">
    <name type="scientific">Rhizobium leguminosarum</name>
    <dbReference type="NCBI Taxonomy" id="384"/>
    <lineage>
        <taxon>Bacteria</taxon>
        <taxon>Pseudomonadati</taxon>
        <taxon>Pseudomonadota</taxon>
        <taxon>Alphaproteobacteria</taxon>
        <taxon>Hyphomicrobiales</taxon>
        <taxon>Rhizobiaceae</taxon>
        <taxon>Rhizobium/Agrobacterium group</taxon>
        <taxon>Rhizobium</taxon>
    </lineage>
</organism>
<protein>
    <submittedName>
        <fullName evidence="3">Uncharacterized protein</fullName>
    </submittedName>
</protein>
<feature type="chain" id="PRO_5029614397" evidence="2">
    <location>
        <begin position="23"/>
        <end position="265"/>
    </location>
</feature>
<gene>
    <name evidence="3" type="ORF">GR257_34525</name>
</gene>
<dbReference type="RefSeq" id="WP_164049989.1">
    <property type="nucleotide sequence ID" value="NZ_WUFV01000034.1"/>
</dbReference>
<evidence type="ECO:0000256" key="2">
    <source>
        <dbReference type="SAM" id="SignalP"/>
    </source>
</evidence>
<comment type="caution">
    <text evidence="3">The sequence shown here is derived from an EMBL/GenBank/DDBJ whole genome shotgun (WGS) entry which is preliminary data.</text>
</comment>
<name>A0A7K3VUQ6_RHILE</name>
<accession>A0A7K3VUQ6</accession>
<evidence type="ECO:0000256" key="1">
    <source>
        <dbReference type="SAM" id="MobiDB-lite"/>
    </source>
</evidence>
<sequence>MSRVIALFAISMIAVLWAPASAKSQSCSGSGCKYISLQNQNGCMVFVNKSDYKITISTGPGGHAPTVYAHSTVELSSVFYGCMKNLLRDYKATAHGVPPSPKKETPRSTPSEDSERRPTRQRPKPNESESALIEVRPPRQLVFEALNECNVPLVFWIKFLNIDRKWETKKFTIGPEKKLALTSWGVPVATENRIAYVDVDFKTEKEGWIAYLLNDNWAERVENIEGKPRILYEAEPYKGRINNKVASKNAFGIGLTCFPDPKKKR</sequence>
<evidence type="ECO:0000313" key="4">
    <source>
        <dbReference type="Proteomes" id="UP000471705"/>
    </source>
</evidence>
<dbReference type="AlphaFoldDB" id="A0A7K3VUQ6"/>
<reference evidence="3 4" key="1">
    <citation type="submission" date="2019-12" db="EMBL/GenBank/DDBJ databases">
        <title>Rhizobium genotypes associated with high levels of biological nitrogen fixation by grain legumes in a temperate-maritime cropping system.</title>
        <authorList>
            <person name="Maluk M."/>
            <person name="Francesc Ferrando Molina F."/>
            <person name="Lopez Del Egido L."/>
            <person name="Lafos M."/>
            <person name="Langarica-Fuentes A."/>
            <person name="Gebre Yohannes G."/>
            <person name="Young M.W."/>
            <person name="Martin P."/>
            <person name="Gantlett R."/>
            <person name="Kenicer G."/>
            <person name="Hawes C."/>
            <person name="Begg G.S."/>
            <person name="Quilliam R.S."/>
            <person name="Squire G.R."/>
            <person name="Poole P.S."/>
            <person name="Young P.W."/>
            <person name="Iannetta P.M."/>
            <person name="James E.K."/>
        </authorList>
    </citation>
    <scope>NUCLEOTIDE SEQUENCE [LARGE SCALE GENOMIC DNA]</scope>
    <source>
        <strain evidence="3 4">JHI54</strain>
    </source>
</reference>
<dbReference type="Proteomes" id="UP000471705">
    <property type="component" value="Unassembled WGS sequence"/>
</dbReference>
<keyword evidence="2" id="KW-0732">Signal</keyword>